<gene>
    <name evidence="3" type="ORF">LARI1_G004002</name>
</gene>
<protein>
    <recommendedName>
        <fullName evidence="2">Protein kinase domain-containing protein</fullName>
    </recommendedName>
</protein>
<dbReference type="PANTHER" id="PTHR37542">
    <property type="entry name" value="HELO DOMAIN-CONTAINING PROTEIN-RELATED"/>
    <property type="match status" value="1"/>
</dbReference>
<reference evidence="3 4" key="1">
    <citation type="submission" date="2018-05" db="EMBL/GenBank/DDBJ databases">
        <title>Whole genome sequencing for identification of molecular markers to develop diagnostic detection tools for the regulated plant pathogen Lachnellula willkommii.</title>
        <authorList>
            <person name="Giroux E."/>
            <person name="Bilodeau G."/>
        </authorList>
    </citation>
    <scope>NUCLEOTIDE SEQUENCE [LARGE SCALE GENOMIC DNA]</scope>
    <source>
        <strain evidence="3 4">CBS 203.66</strain>
    </source>
</reference>
<proteinExistence type="predicted"/>
<keyword evidence="4" id="KW-1185">Reference proteome</keyword>
<evidence type="ECO:0000259" key="2">
    <source>
        <dbReference type="PROSITE" id="PS50011"/>
    </source>
</evidence>
<feature type="signal peptide" evidence="1">
    <location>
        <begin position="1"/>
        <end position="21"/>
    </location>
</feature>
<feature type="chain" id="PRO_5035719046" description="Protein kinase domain-containing protein" evidence="1">
    <location>
        <begin position="22"/>
        <end position="787"/>
    </location>
</feature>
<dbReference type="AlphaFoldDB" id="A0A8T9BHL5"/>
<dbReference type="OrthoDB" id="1911848at2759"/>
<feature type="domain" description="Protein kinase" evidence="2">
    <location>
        <begin position="147"/>
        <end position="567"/>
    </location>
</feature>
<dbReference type="Gene3D" id="1.10.510.10">
    <property type="entry name" value="Transferase(Phosphotransferase) domain 1"/>
    <property type="match status" value="1"/>
</dbReference>
<organism evidence="3 4">
    <name type="scientific">Lachnellula arida</name>
    <dbReference type="NCBI Taxonomy" id="1316785"/>
    <lineage>
        <taxon>Eukaryota</taxon>
        <taxon>Fungi</taxon>
        <taxon>Dikarya</taxon>
        <taxon>Ascomycota</taxon>
        <taxon>Pezizomycotina</taxon>
        <taxon>Leotiomycetes</taxon>
        <taxon>Helotiales</taxon>
        <taxon>Lachnaceae</taxon>
        <taxon>Lachnellula</taxon>
    </lineage>
</organism>
<keyword evidence="1" id="KW-0732">Signal</keyword>
<dbReference type="InterPro" id="IPR021842">
    <property type="entry name" value="DUF3435"/>
</dbReference>
<evidence type="ECO:0000313" key="4">
    <source>
        <dbReference type="Proteomes" id="UP000469559"/>
    </source>
</evidence>
<dbReference type="PROSITE" id="PS50011">
    <property type="entry name" value="PROTEIN_KINASE_DOM"/>
    <property type="match status" value="1"/>
</dbReference>
<dbReference type="SUPFAM" id="SSF56112">
    <property type="entry name" value="Protein kinase-like (PK-like)"/>
    <property type="match status" value="1"/>
</dbReference>
<dbReference type="InterPro" id="IPR011009">
    <property type="entry name" value="Kinase-like_dom_sf"/>
</dbReference>
<sequence>MDPISGTLIAVKVLIVCISHANTLVEMYREFANIEQEMTEVTLQLEGLCLRIESQLEFMNQVWAGLHDAFQMHQVKTLSVLEKKLQAARDEVSSLIEGPKQGNYFVQFWGKSKGLGKRLKYATWVKSSLQATMHGLDTWWKEFDMSWYMMARMSSQVLDESIRAQKLVSSDSSNAINTLKRLRNITNHESRTTPDDKASSAVLINKEFPYQQAIPFCSAFLTFDPKINDTLLLDTIVQNTLTDYKTARRDIERIAVTLQAIEPVNFGLLRCHGVAKSRGPHPLYQFAFIMPSNCQSPRSLRDLLVSRVPYTLNQRLQLARQMSRAVMLVHASSFVHKNIRPETIIVAERKEDANSKWPFLIGFERFRLAEGKTFRRGDDSWEKNLYRHPSRQGARPDEDYMMQHDIYSLGINLLEIGIWQSLLEWSETAQSFTPQSQLEIDIGGDSKKLRERALNTKKILIKMAREILPQTMGQTYSGMVESCLTCLDNSGNSFGDEDELDDDDGILVGIRYIEKIWTELQKIPTRPKALVDVQYKDIEFQLFPRPIKGRPINLKRVKRTGGGEKELSSVLLLTSSVLYLFGRLIQNRKIFAFYEAEDLACCGVTFMLALALADDAFKNKFTSVKDIYRLVVPPDTDRIRLQWDEEWAERPVFRNIEHTASGVRISKTKALQYIRKTGITSSASAGHVEEVTSRVLVPGTVSGGGPVAWELNHGQQGWIEKSGGEIWVYTTKEQNLEAQLRVKLKRFPKGLSLFRDWQVLRERQDATFEAEEVVVFGTIRAVSKYRD</sequence>
<evidence type="ECO:0000256" key="1">
    <source>
        <dbReference type="SAM" id="SignalP"/>
    </source>
</evidence>
<dbReference type="Proteomes" id="UP000469559">
    <property type="component" value="Unassembled WGS sequence"/>
</dbReference>
<comment type="caution">
    <text evidence="3">The sequence shown here is derived from an EMBL/GenBank/DDBJ whole genome shotgun (WGS) entry which is preliminary data.</text>
</comment>
<dbReference type="PANTHER" id="PTHR37542:SF1">
    <property type="entry name" value="PRION-INHIBITION AND PROPAGATION HELO DOMAIN-CONTAINING PROTEIN"/>
    <property type="match status" value="1"/>
</dbReference>
<dbReference type="EMBL" id="QGMF01000141">
    <property type="protein sequence ID" value="TVY18871.1"/>
    <property type="molecule type" value="Genomic_DNA"/>
</dbReference>
<dbReference type="InterPro" id="IPR000719">
    <property type="entry name" value="Prot_kinase_dom"/>
</dbReference>
<dbReference type="Pfam" id="PF11917">
    <property type="entry name" value="DUF3435"/>
    <property type="match status" value="1"/>
</dbReference>
<dbReference type="GO" id="GO:0004672">
    <property type="term" value="F:protein kinase activity"/>
    <property type="evidence" value="ECO:0007669"/>
    <property type="project" value="InterPro"/>
</dbReference>
<dbReference type="GO" id="GO:0005524">
    <property type="term" value="F:ATP binding"/>
    <property type="evidence" value="ECO:0007669"/>
    <property type="project" value="InterPro"/>
</dbReference>
<name>A0A8T9BHL5_9HELO</name>
<accession>A0A8T9BHL5</accession>
<evidence type="ECO:0000313" key="3">
    <source>
        <dbReference type="EMBL" id="TVY18871.1"/>
    </source>
</evidence>